<sequence length="45" mass="4550">MLNNAVYGTTGGQMAPTTLVGQVTSTSPKGREVAATGFPVHAAEM</sequence>
<dbReference type="AlphaFoldDB" id="X1NVN9"/>
<reference evidence="1" key="1">
    <citation type="journal article" date="2014" name="Front. Microbiol.">
        <title>High frequency of phylogenetically diverse reductive dehalogenase-homologous genes in deep subseafloor sedimentary metagenomes.</title>
        <authorList>
            <person name="Kawai M."/>
            <person name="Futagami T."/>
            <person name="Toyoda A."/>
            <person name="Takaki Y."/>
            <person name="Nishi S."/>
            <person name="Hori S."/>
            <person name="Arai W."/>
            <person name="Tsubouchi T."/>
            <person name="Morono Y."/>
            <person name="Uchiyama I."/>
            <person name="Ito T."/>
            <person name="Fujiyama A."/>
            <person name="Inagaki F."/>
            <person name="Takami H."/>
        </authorList>
    </citation>
    <scope>NUCLEOTIDE SEQUENCE</scope>
    <source>
        <strain evidence="1">Expedition CK06-06</strain>
    </source>
</reference>
<proteinExistence type="predicted"/>
<dbReference type="SUPFAM" id="SSF52518">
    <property type="entry name" value="Thiamin diphosphate-binding fold (THDP-binding)"/>
    <property type="match status" value="1"/>
</dbReference>
<protein>
    <submittedName>
        <fullName evidence="1">Uncharacterized protein</fullName>
    </submittedName>
</protein>
<evidence type="ECO:0000313" key="1">
    <source>
        <dbReference type="EMBL" id="GAI48097.1"/>
    </source>
</evidence>
<feature type="non-terminal residue" evidence="1">
    <location>
        <position position="45"/>
    </location>
</feature>
<gene>
    <name evidence="1" type="ORF">S06H3_60879</name>
</gene>
<accession>X1NVN9</accession>
<organism evidence="1">
    <name type="scientific">marine sediment metagenome</name>
    <dbReference type="NCBI Taxonomy" id="412755"/>
    <lineage>
        <taxon>unclassified sequences</taxon>
        <taxon>metagenomes</taxon>
        <taxon>ecological metagenomes</taxon>
    </lineage>
</organism>
<dbReference type="Gene3D" id="3.40.50.970">
    <property type="match status" value="1"/>
</dbReference>
<comment type="caution">
    <text evidence="1">The sequence shown here is derived from an EMBL/GenBank/DDBJ whole genome shotgun (WGS) entry which is preliminary data.</text>
</comment>
<name>X1NVN9_9ZZZZ</name>
<dbReference type="InterPro" id="IPR029061">
    <property type="entry name" value="THDP-binding"/>
</dbReference>
<dbReference type="EMBL" id="BARV01039801">
    <property type="protein sequence ID" value="GAI48097.1"/>
    <property type="molecule type" value="Genomic_DNA"/>
</dbReference>